<dbReference type="PANTHER" id="PTHR37421">
    <property type="entry name" value="UPF0260 PROTEIN YCGN"/>
    <property type="match status" value="1"/>
</dbReference>
<evidence type="ECO:0000256" key="1">
    <source>
        <dbReference type="HAMAP-Rule" id="MF_00676"/>
    </source>
</evidence>
<protein>
    <recommendedName>
        <fullName evidence="1">UPF0260 protein CKO42_09905</fullName>
    </recommendedName>
</protein>
<name>A0A9X0W8J2_9GAMM</name>
<organism evidence="2 3">
    <name type="scientific">Lamprobacter modestohalophilus</name>
    <dbReference type="NCBI Taxonomy" id="1064514"/>
    <lineage>
        <taxon>Bacteria</taxon>
        <taxon>Pseudomonadati</taxon>
        <taxon>Pseudomonadota</taxon>
        <taxon>Gammaproteobacteria</taxon>
        <taxon>Chromatiales</taxon>
        <taxon>Chromatiaceae</taxon>
        <taxon>Lamprobacter</taxon>
    </lineage>
</organism>
<dbReference type="AlphaFoldDB" id="A0A9X0W8J2"/>
<evidence type="ECO:0000313" key="3">
    <source>
        <dbReference type="Proteomes" id="UP001138768"/>
    </source>
</evidence>
<dbReference type="InterPro" id="IPR005358">
    <property type="entry name" value="Puta_zinc/iron-chelating_dom"/>
</dbReference>
<dbReference type="PANTHER" id="PTHR37421:SF1">
    <property type="entry name" value="UPF0260 PROTEIN YCGN"/>
    <property type="match status" value="1"/>
</dbReference>
<dbReference type="NCBIfam" id="NF003501">
    <property type="entry name" value="PRK05170.1-5"/>
    <property type="match status" value="1"/>
</dbReference>
<dbReference type="Pfam" id="PF03692">
    <property type="entry name" value="CxxCxxCC"/>
    <property type="match status" value="1"/>
</dbReference>
<comment type="similarity">
    <text evidence="1">Belongs to the UPF0260 family.</text>
</comment>
<dbReference type="PIRSF" id="PIRSF006173">
    <property type="entry name" value="UCP006173"/>
    <property type="match status" value="1"/>
</dbReference>
<dbReference type="EMBL" id="NRRY01000013">
    <property type="protein sequence ID" value="MBK1618740.1"/>
    <property type="molecule type" value="Genomic_DNA"/>
</dbReference>
<comment type="caution">
    <text evidence="2">The sequence shown here is derived from an EMBL/GenBank/DDBJ whole genome shotgun (WGS) entry which is preliminary data.</text>
</comment>
<proteinExistence type="inferred from homology"/>
<dbReference type="InterPro" id="IPR008228">
    <property type="entry name" value="UCP006173"/>
</dbReference>
<gene>
    <name evidence="2" type="ORF">CKO42_09905</name>
</gene>
<accession>A0A9X0W8J2</accession>
<sequence>MANPSAAIDAFWERIALDQLSATQWESLCDGCAKCCVNKYEDEDTGAIHYTDVACYLLDQDGCQCTDYPHRSERVPDCVTLTPATLAEPYWLPETCAYRLVAEGKPLPDWHPLICGDPDAVHRLGQSVRGRVESETTAGDPLMRLITWIR</sequence>
<evidence type="ECO:0000313" key="2">
    <source>
        <dbReference type="EMBL" id="MBK1618740.1"/>
    </source>
</evidence>
<reference evidence="2 3" key="1">
    <citation type="journal article" date="2020" name="Microorganisms">
        <title>Osmotic Adaptation and Compatible Solute Biosynthesis of Phototrophic Bacteria as Revealed from Genome Analyses.</title>
        <authorList>
            <person name="Imhoff J.F."/>
            <person name="Rahn T."/>
            <person name="Kunzel S."/>
            <person name="Keller A."/>
            <person name="Neulinger S.C."/>
        </authorList>
    </citation>
    <scope>NUCLEOTIDE SEQUENCE [LARGE SCALE GENOMIC DNA]</scope>
    <source>
        <strain evidence="2 3">DSM 25653</strain>
    </source>
</reference>
<dbReference type="Proteomes" id="UP001138768">
    <property type="component" value="Unassembled WGS sequence"/>
</dbReference>
<dbReference type="NCBIfam" id="NF003507">
    <property type="entry name" value="PRK05170.2-5"/>
    <property type="match status" value="1"/>
</dbReference>
<keyword evidence="3" id="KW-1185">Reference proteome</keyword>
<dbReference type="HAMAP" id="MF_00676">
    <property type="entry name" value="UPF0260"/>
    <property type="match status" value="1"/>
</dbReference>